<feature type="compositionally biased region" description="Low complexity" evidence="1">
    <location>
        <begin position="124"/>
        <end position="135"/>
    </location>
</feature>
<feature type="region of interest" description="Disordered" evidence="1">
    <location>
        <begin position="208"/>
        <end position="259"/>
    </location>
</feature>
<proteinExistence type="predicted"/>
<comment type="caution">
    <text evidence="2">The sequence shown here is derived from an EMBL/GenBank/DDBJ whole genome shotgun (WGS) entry which is preliminary data.</text>
</comment>
<organism evidence="2 3">
    <name type="scientific">Pholiota conissans</name>
    <dbReference type="NCBI Taxonomy" id="109636"/>
    <lineage>
        <taxon>Eukaryota</taxon>
        <taxon>Fungi</taxon>
        <taxon>Dikarya</taxon>
        <taxon>Basidiomycota</taxon>
        <taxon>Agaricomycotina</taxon>
        <taxon>Agaricomycetes</taxon>
        <taxon>Agaricomycetidae</taxon>
        <taxon>Agaricales</taxon>
        <taxon>Agaricineae</taxon>
        <taxon>Strophariaceae</taxon>
        <taxon>Pholiota</taxon>
    </lineage>
</organism>
<evidence type="ECO:0000256" key="1">
    <source>
        <dbReference type="SAM" id="MobiDB-lite"/>
    </source>
</evidence>
<feature type="compositionally biased region" description="Acidic residues" evidence="1">
    <location>
        <begin position="172"/>
        <end position="181"/>
    </location>
</feature>
<feature type="compositionally biased region" description="Pro residues" evidence="1">
    <location>
        <begin position="213"/>
        <end position="222"/>
    </location>
</feature>
<sequence>MSSEIPISLQAETAISAQHAEHIICTGNSHKGYFPLLEVTLEQAVMISMGGFENSHFEFAEFSLQNIVLRTNRGDQVVTTVGNASLHLQFSTYDPTIMQFLPSIALVTSSDFAPSELTSTSKGTTSQPEPSTSSSMEHIHHNPTHNSLLLLHHSCSTLTETDIDEEYNSEDDYLEEEDDQEGSNSEASDDIQHFLLPPERIPLPTRMLKQPANLPPQTPTPDPRAKNIDLPKPLHDPESKSNEKLTPSKQASSKPMDASATSLPHIYTLTNPLALNSTSESQSSPLLQPESTIKHPLDLTPQIHSQKRQRLYDAHIFSLNKTAYPHILGYGPVPHSSNKPFFLGHSSSYAHQYKFMIVRVDKLGTRPIFGYGNPNFLKEPYIIKSLPFISELGIKPPYSRNINLIIDNLLRLLRHPYLDGFDIPDWILTNPHFNYVEELLAIAELYFHQENIPLDYSEDEFSSEPSSEEYTDSELDWMYPPSSYLSSSRSTSPGQDLISPLNLDTFIDLKPLPSVPFPEKDLYSFDAHHSNLSLPSLISFINSEPLKEKDIETTLAKGILGLGPFPFKFADDGHFVPQIPHAYKVWFYPTIHLDARYHYALGGDLDIGGPMQLDATLDSPYPSNENLPSDQRQILQHLEYYLASPNPAIEGVDLPSSILYNHIQIGYDDLGKPIFYFPDAKCLLATTVQTIKSSQFNHLPPTKFPNYDRDLAQIDYSIELYDNNIEFEAPDIPCDPVYFDEEEPCHPLDDGESLFHYHGSLHRQEAFAYLHAMETLYEPITNAVSTVYELFLMVAHPRSFPLPHETEINWKSILSPRNFSDVFPKETPNSLLAKVQPQGATNPWIHYICHPLDC</sequence>
<feature type="compositionally biased region" description="Polar residues" evidence="1">
    <location>
        <begin position="244"/>
        <end position="253"/>
    </location>
</feature>
<feature type="compositionally biased region" description="Basic and acidic residues" evidence="1">
    <location>
        <begin position="223"/>
        <end position="243"/>
    </location>
</feature>
<evidence type="ECO:0000313" key="3">
    <source>
        <dbReference type="Proteomes" id="UP000807469"/>
    </source>
</evidence>
<protein>
    <submittedName>
        <fullName evidence="2">Uncharacterized protein</fullName>
    </submittedName>
</protein>
<dbReference type="EMBL" id="MU155528">
    <property type="protein sequence ID" value="KAF9472510.1"/>
    <property type="molecule type" value="Genomic_DNA"/>
</dbReference>
<dbReference type="Proteomes" id="UP000807469">
    <property type="component" value="Unassembled WGS sequence"/>
</dbReference>
<name>A0A9P6CSY2_9AGAR</name>
<feature type="region of interest" description="Disordered" evidence="1">
    <location>
        <begin position="172"/>
        <end position="195"/>
    </location>
</feature>
<dbReference type="OrthoDB" id="3123636at2759"/>
<feature type="region of interest" description="Disordered" evidence="1">
    <location>
        <begin position="115"/>
        <end position="140"/>
    </location>
</feature>
<accession>A0A9P6CSY2</accession>
<evidence type="ECO:0000313" key="2">
    <source>
        <dbReference type="EMBL" id="KAF9472510.1"/>
    </source>
</evidence>
<reference evidence="2" key="1">
    <citation type="submission" date="2020-11" db="EMBL/GenBank/DDBJ databases">
        <authorList>
            <consortium name="DOE Joint Genome Institute"/>
            <person name="Ahrendt S."/>
            <person name="Riley R."/>
            <person name="Andreopoulos W."/>
            <person name="Labutti K."/>
            <person name="Pangilinan J."/>
            <person name="Ruiz-Duenas F.J."/>
            <person name="Barrasa J.M."/>
            <person name="Sanchez-Garcia M."/>
            <person name="Camarero S."/>
            <person name="Miyauchi S."/>
            <person name="Serrano A."/>
            <person name="Linde D."/>
            <person name="Babiker R."/>
            <person name="Drula E."/>
            <person name="Ayuso-Fernandez I."/>
            <person name="Pacheco R."/>
            <person name="Padilla G."/>
            <person name="Ferreira P."/>
            <person name="Barriuso J."/>
            <person name="Kellner H."/>
            <person name="Castanera R."/>
            <person name="Alfaro M."/>
            <person name="Ramirez L."/>
            <person name="Pisabarro A.G."/>
            <person name="Kuo A."/>
            <person name="Tritt A."/>
            <person name="Lipzen A."/>
            <person name="He G."/>
            <person name="Yan M."/>
            <person name="Ng V."/>
            <person name="Cullen D."/>
            <person name="Martin F."/>
            <person name="Rosso M.-N."/>
            <person name="Henrissat B."/>
            <person name="Hibbett D."/>
            <person name="Martinez A.T."/>
            <person name="Grigoriev I.V."/>
        </authorList>
    </citation>
    <scope>NUCLEOTIDE SEQUENCE</scope>
    <source>
        <strain evidence="2">CIRM-BRFM 674</strain>
    </source>
</reference>
<gene>
    <name evidence="2" type="ORF">BDN70DRAFT_938138</name>
</gene>
<dbReference type="AlphaFoldDB" id="A0A9P6CSY2"/>
<keyword evidence="3" id="KW-1185">Reference proteome</keyword>